<dbReference type="OrthoDB" id="9810761at2"/>
<dbReference type="HOGENOM" id="CLU_005379_4_1_6"/>
<comment type="similarity">
    <text evidence="1">Belongs to the GSP E family.</text>
</comment>
<evidence type="ECO:0000313" key="3">
    <source>
        <dbReference type="EMBL" id="ENO17129.1"/>
    </source>
</evidence>
<dbReference type="STRING" id="626887.J057_00649"/>
<dbReference type="InterPro" id="IPR050921">
    <property type="entry name" value="T4SS_GSP_E_ATPase"/>
</dbReference>
<comment type="caution">
    <text evidence="3">The sequence shown here is derived from an EMBL/GenBank/DDBJ whole genome shotgun (WGS) entry which is preliminary data.</text>
</comment>
<dbReference type="InterPro" id="IPR027417">
    <property type="entry name" value="P-loop_NTPase"/>
</dbReference>
<protein>
    <submittedName>
        <fullName evidence="3">CpaF family protein</fullName>
    </submittedName>
</protein>
<accession>N6WA66</accession>
<dbReference type="PATRIC" id="fig|626887.3.peg.121"/>
<dbReference type="PANTHER" id="PTHR30486">
    <property type="entry name" value="TWITCHING MOTILITY PROTEIN PILT"/>
    <property type="match status" value="1"/>
</dbReference>
<dbReference type="EMBL" id="APLQ01000005">
    <property type="protein sequence ID" value="ENO17129.1"/>
    <property type="molecule type" value="Genomic_DNA"/>
</dbReference>
<proteinExistence type="inferred from homology"/>
<dbReference type="PANTHER" id="PTHR30486:SF6">
    <property type="entry name" value="TYPE IV PILUS RETRACTATION ATPASE PILT"/>
    <property type="match status" value="1"/>
</dbReference>
<dbReference type="InterPro" id="IPR001482">
    <property type="entry name" value="T2SS/T4SS_dom"/>
</dbReference>
<evidence type="ECO:0000256" key="1">
    <source>
        <dbReference type="ARBA" id="ARBA00006611"/>
    </source>
</evidence>
<dbReference type="CDD" id="cd01130">
    <property type="entry name" value="VirB11-like_ATPase"/>
    <property type="match status" value="1"/>
</dbReference>
<gene>
    <name evidence="3" type="ORF">J057_00649</name>
</gene>
<dbReference type="Gene3D" id="3.40.50.300">
    <property type="entry name" value="P-loop containing nucleotide triphosphate hydrolases"/>
    <property type="match status" value="1"/>
</dbReference>
<organism evidence="3 4">
    <name type="scientific">Marinobacter nanhaiticus D15-8W</name>
    <dbReference type="NCBI Taxonomy" id="626887"/>
    <lineage>
        <taxon>Bacteria</taxon>
        <taxon>Pseudomonadati</taxon>
        <taxon>Pseudomonadota</taxon>
        <taxon>Gammaproteobacteria</taxon>
        <taxon>Pseudomonadales</taxon>
        <taxon>Marinobacteraceae</taxon>
        <taxon>Marinobacter</taxon>
    </lineage>
</organism>
<evidence type="ECO:0000313" key="4">
    <source>
        <dbReference type="Proteomes" id="UP000013165"/>
    </source>
</evidence>
<name>N6WA66_9GAMM</name>
<dbReference type="RefSeq" id="WP_004578781.1">
    <property type="nucleotide sequence ID" value="NZ_AP028879.1"/>
</dbReference>
<sequence length="339" mass="37676">MSFKETLIGNVPENEADGWDLLLHYFEPLAQYYADPEVTEILVNRFDHILVERNNKMEVCETTFGDENALQKLMIQIANRLHQRLDDDHPILDARFPDGSRACCTLPSVSPYGATMTLRIAPRRLLTFDDLVEKGSLTQEMVDFLREKVAGAANMLVSGNTGSGKTTVLRAAAAFVDKGERVITAEDTQELHLGKMLPNCLPMEAPKRKTDFPVTLATLIKTMLRQRPDRGWVGEIRDGEAADAFLQLLNTGHTGCASSLHANSCEDAIARIQYLIATRGGISYELAGRQVLGSVQLLVHASRNYQFGRKITEICMVEDGVVKPVFRFNDATGQHERVG</sequence>
<dbReference type="GO" id="GO:0016887">
    <property type="term" value="F:ATP hydrolysis activity"/>
    <property type="evidence" value="ECO:0007669"/>
    <property type="project" value="InterPro"/>
</dbReference>
<dbReference type="AlphaFoldDB" id="N6WA66"/>
<dbReference type="Proteomes" id="UP000013165">
    <property type="component" value="Unassembled WGS sequence"/>
</dbReference>
<feature type="domain" description="Bacterial type II secretion system protein E" evidence="2">
    <location>
        <begin position="28"/>
        <end position="286"/>
    </location>
</feature>
<dbReference type="Pfam" id="PF00437">
    <property type="entry name" value="T2SSE"/>
    <property type="match status" value="1"/>
</dbReference>
<dbReference type="Gene3D" id="3.30.450.90">
    <property type="match status" value="1"/>
</dbReference>
<keyword evidence="4" id="KW-1185">Reference proteome</keyword>
<dbReference type="SUPFAM" id="SSF52540">
    <property type="entry name" value="P-loop containing nucleoside triphosphate hydrolases"/>
    <property type="match status" value="1"/>
</dbReference>
<reference evidence="3 4" key="1">
    <citation type="journal article" date="2013" name="Genome Announc.">
        <title>Genome Sequence of the Polycyclic Aromatic Hydrocarbon-Degrading Bacterium Strain Marinobacter nanhaiticus D15-8WT.</title>
        <authorList>
            <person name="Cui Z."/>
            <person name="Gao W."/>
            <person name="Li Q."/>
            <person name="Xu G."/>
            <person name="Zheng L."/>
        </authorList>
    </citation>
    <scope>NUCLEOTIDE SEQUENCE [LARGE SCALE GENOMIC DNA]</scope>
    <source>
        <strain evidence="3 4">D15-8W</strain>
    </source>
</reference>
<dbReference type="eggNOG" id="COG4962">
    <property type="taxonomic scope" value="Bacteria"/>
</dbReference>
<evidence type="ECO:0000259" key="2">
    <source>
        <dbReference type="Pfam" id="PF00437"/>
    </source>
</evidence>